<evidence type="ECO:0000256" key="2">
    <source>
        <dbReference type="ARBA" id="ARBA00004712"/>
    </source>
</evidence>
<dbReference type="EMBL" id="CYSB01000027">
    <property type="protein sequence ID" value="CUH66899.1"/>
    <property type="molecule type" value="Genomic_DNA"/>
</dbReference>
<keyword evidence="8" id="KW-0411">Iron-sulfur</keyword>
<dbReference type="Proteomes" id="UP000051887">
    <property type="component" value="Unassembled WGS sequence"/>
</dbReference>
<dbReference type="AlphaFoldDB" id="A0A0P1FSL0"/>
<organism evidence="13 15">
    <name type="scientific">Thalassovita autumnalis</name>
    <dbReference type="NCBI Taxonomy" id="2072972"/>
    <lineage>
        <taxon>Bacteria</taxon>
        <taxon>Pseudomonadati</taxon>
        <taxon>Pseudomonadota</taxon>
        <taxon>Alphaproteobacteria</taxon>
        <taxon>Rhodobacterales</taxon>
        <taxon>Roseobacteraceae</taxon>
        <taxon>Thalassovita</taxon>
    </lineage>
</organism>
<accession>A0A0P1FSL0</accession>
<comment type="catalytic activity">
    <reaction evidence="10">
        <text>5-amino-5-(4-hydroxybenzyl)-6-(D-ribitylimino)-5,6-dihydrouracil + S-adenosyl-L-methionine = 7,8-didemethyl-8-hydroxy-5-deazariboflavin + 5'-deoxyadenosine + L-methionine + NH4(+) + H(+)</text>
        <dbReference type="Rhea" id="RHEA:55204"/>
        <dbReference type="ChEBI" id="CHEBI:15378"/>
        <dbReference type="ChEBI" id="CHEBI:17319"/>
        <dbReference type="ChEBI" id="CHEBI:28938"/>
        <dbReference type="ChEBI" id="CHEBI:57844"/>
        <dbReference type="ChEBI" id="CHEBI:59789"/>
        <dbReference type="ChEBI" id="CHEBI:59904"/>
        <dbReference type="ChEBI" id="CHEBI:85936"/>
        <dbReference type="EC" id="4.3.1.32"/>
    </reaction>
</comment>
<evidence type="ECO:0000256" key="5">
    <source>
        <dbReference type="ARBA" id="ARBA00022691"/>
    </source>
</evidence>
<dbReference type="NCBIfam" id="TIGR03550">
    <property type="entry name" value="F420_cofG"/>
    <property type="match status" value="1"/>
</dbReference>
<protein>
    <recommendedName>
        <fullName evidence="3">7,8-didemethyl-8-hydroxy-5-deazariboflavin synthase</fullName>
        <ecNumber evidence="3">4.3.1.32</ecNumber>
    </recommendedName>
</protein>
<dbReference type="GO" id="GO:0044689">
    <property type="term" value="F:7,8-didemethyl-8-hydroxy-5-deazariboflavin synthase activity"/>
    <property type="evidence" value="ECO:0007669"/>
    <property type="project" value="UniProtKB-EC"/>
</dbReference>
<keyword evidence="5" id="KW-0949">S-adenosyl-L-methionine</keyword>
<name>A0A0P1FSL0_9RHOB</name>
<proteinExistence type="inferred from homology"/>
<dbReference type="PANTHER" id="PTHR43076:SF15">
    <property type="entry name" value="7,8-DIDEMETHYL-8-HYDROXY-5-DEAZARIBOFLAVIN SYNTHASE"/>
    <property type="match status" value="1"/>
</dbReference>
<dbReference type="PROSITE" id="PS51918">
    <property type="entry name" value="RADICAL_SAM"/>
    <property type="match status" value="1"/>
</dbReference>
<dbReference type="InterPro" id="IPR034405">
    <property type="entry name" value="F420"/>
</dbReference>
<evidence type="ECO:0000256" key="8">
    <source>
        <dbReference type="ARBA" id="ARBA00023014"/>
    </source>
</evidence>
<comment type="pathway">
    <text evidence="2">Cofactor biosynthesis; coenzyme F0 biosynthesis.</text>
</comment>
<dbReference type="GO" id="GO:0016765">
    <property type="term" value="F:transferase activity, transferring alkyl or aryl (other than methyl) groups"/>
    <property type="evidence" value="ECO:0007669"/>
    <property type="project" value="InterPro"/>
</dbReference>
<dbReference type="UniPathway" id="UPA00072"/>
<dbReference type="NCBIfam" id="NF004884">
    <property type="entry name" value="PRK06245.1"/>
    <property type="match status" value="1"/>
</dbReference>
<dbReference type="PANTHER" id="PTHR43076">
    <property type="entry name" value="FO SYNTHASE (COFH)"/>
    <property type="match status" value="1"/>
</dbReference>
<evidence type="ECO:0000256" key="1">
    <source>
        <dbReference type="ARBA" id="ARBA00001966"/>
    </source>
</evidence>
<evidence type="ECO:0000256" key="6">
    <source>
        <dbReference type="ARBA" id="ARBA00022723"/>
    </source>
</evidence>
<evidence type="ECO:0000259" key="11">
    <source>
        <dbReference type="PROSITE" id="PS51918"/>
    </source>
</evidence>
<dbReference type="GO" id="GO:0051539">
    <property type="term" value="F:4 iron, 4 sulfur cluster binding"/>
    <property type="evidence" value="ECO:0007669"/>
    <property type="project" value="UniProtKB-KW"/>
</dbReference>
<dbReference type="Gene3D" id="3.20.20.70">
    <property type="entry name" value="Aldolase class I"/>
    <property type="match status" value="1"/>
</dbReference>
<gene>
    <name evidence="12" type="ORF">TL5118_01950</name>
    <name evidence="13" type="ORF">TL5120_01342</name>
</gene>
<dbReference type="InterPro" id="IPR019939">
    <property type="entry name" value="CofG_family"/>
</dbReference>
<dbReference type="SFLD" id="SFLDG01388">
    <property type="entry name" value="7_8-didemethyl-8-hydroxy-5-dea"/>
    <property type="match status" value="1"/>
</dbReference>
<comment type="cofactor">
    <cofactor evidence="1">
        <name>[4Fe-4S] cluster</name>
        <dbReference type="ChEBI" id="CHEBI:49883"/>
    </cofactor>
</comment>
<dbReference type="InterPro" id="IPR007197">
    <property type="entry name" value="rSAM"/>
</dbReference>
<dbReference type="SFLD" id="SFLDS00029">
    <property type="entry name" value="Radical_SAM"/>
    <property type="match status" value="1"/>
</dbReference>
<dbReference type="HAMAP" id="MF_01611">
    <property type="entry name" value="FO_synth_sub1"/>
    <property type="match status" value="1"/>
</dbReference>
<keyword evidence="14" id="KW-1185">Reference proteome</keyword>
<evidence type="ECO:0000256" key="3">
    <source>
        <dbReference type="ARBA" id="ARBA00012126"/>
    </source>
</evidence>
<dbReference type="InterPro" id="IPR006638">
    <property type="entry name" value="Elp3/MiaA/NifB-like_rSAM"/>
</dbReference>
<dbReference type="InterPro" id="IPR013785">
    <property type="entry name" value="Aldolase_TIM"/>
</dbReference>
<dbReference type="EMBL" id="CYSC01000021">
    <property type="protein sequence ID" value="CUH71553.1"/>
    <property type="molecule type" value="Genomic_DNA"/>
</dbReference>
<dbReference type="InterPro" id="IPR058240">
    <property type="entry name" value="rSAM_sf"/>
</dbReference>
<dbReference type="CDD" id="cd01335">
    <property type="entry name" value="Radical_SAM"/>
    <property type="match status" value="1"/>
</dbReference>
<dbReference type="RefSeq" id="WP_058242897.1">
    <property type="nucleotide sequence ID" value="NZ_CYSB01000027.1"/>
</dbReference>
<reference evidence="12 14" key="1">
    <citation type="submission" date="2015-09" db="EMBL/GenBank/DDBJ databases">
        <authorList>
            <person name="Rodrigo-Torres L."/>
            <person name="Arahal D.R."/>
        </authorList>
    </citation>
    <scope>NUCLEOTIDE SEQUENCE [LARGE SCALE GENOMIC DNA]</scope>
    <source>
        <strain evidence="12 14">CECT 5118</strain>
    </source>
</reference>
<dbReference type="SUPFAM" id="SSF102114">
    <property type="entry name" value="Radical SAM enzymes"/>
    <property type="match status" value="1"/>
</dbReference>
<feature type="domain" description="Radical SAM core" evidence="11">
    <location>
        <begin position="37"/>
        <end position="282"/>
    </location>
</feature>
<keyword evidence="4" id="KW-0004">4Fe-4S</keyword>
<dbReference type="SFLD" id="SFLDG01064">
    <property type="entry name" value="F420__menaquinone_cofactor_bio"/>
    <property type="match status" value="1"/>
</dbReference>
<evidence type="ECO:0000256" key="9">
    <source>
        <dbReference type="ARBA" id="ARBA00023239"/>
    </source>
</evidence>
<keyword evidence="9" id="KW-0456">Lyase</keyword>
<dbReference type="SFLD" id="SFLDF00294">
    <property type="entry name" value="7_8-didemethyl-8-hydroxy-5-dea"/>
    <property type="match status" value="1"/>
</dbReference>
<dbReference type="SMART" id="SM00729">
    <property type="entry name" value="Elp3"/>
    <property type="match status" value="1"/>
</dbReference>
<evidence type="ECO:0000256" key="7">
    <source>
        <dbReference type="ARBA" id="ARBA00023004"/>
    </source>
</evidence>
<dbReference type="GO" id="GO:0046872">
    <property type="term" value="F:metal ion binding"/>
    <property type="evidence" value="ECO:0007669"/>
    <property type="project" value="UniProtKB-KW"/>
</dbReference>
<evidence type="ECO:0000313" key="12">
    <source>
        <dbReference type="EMBL" id="CUH66899.1"/>
    </source>
</evidence>
<sequence length="380" mass="42049">MTETVISTGAICAETGDLQTLMSHARAIRDQQWGRTVTYSRKAFVPLTNMCRDTCGYCTFVKHPSSPEANIMTPEQVLATAKRGEREGCKELLFSLGEKPELRYEAARAALAQLGYERLTDYLADMCALVLRETTLLPHVNAGTLTDDEIDVLRPVAASMGMMLETISRRLTRKGQPHYACPDKVPLQRLRTLERAGEKHVPFTTGLLIGIGESFAERLEALEAINAAHARHGHIQEVIIQNFQRKPDIEMANHPEPSLEDMLRTIAAARIILSPDISLQAPPNLSARHPAYLDAGINDWGGISPVTIDFINPQHEWPEIRSLSQSCADAGFELRERLTVYPRYLGADSTFVSPDLLARASDMAEASGLARQQQHLGELA</sequence>
<dbReference type="EC" id="4.3.1.32" evidence="3"/>
<evidence type="ECO:0000313" key="14">
    <source>
        <dbReference type="Proteomes" id="UP000051086"/>
    </source>
</evidence>
<evidence type="ECO:0000256" key="10">
    <source>
        <dbReference type="ARBA" id="ARBA00048974"/>
    </source>
</evidence>
<keyword evidence="7" id="KW-0408">Iron</keyword>
<reference evidence="13 15" key="2">
    <citation type="submission" date="2015-09" db="EMBL/GenBank/DDBJ databases">
        <authorList>
            <consortium name="Swine Surveillance"/>
        </authorList>
    </citation>
    <scope>NUCLEOTIDE SEQUENCE [LARGE SCALE GENOMIC DNA]</scope>
    <source>
        <strain evidence="13 15">5120</strain>
    </source>
</reference>
<evidence type="ECO:0000256" key="4">
    <source>
        <dbReference type="ARBA" id="ARBA00022485"/>
    </source>
</evidence>
<dbReference type="Pfam" id="PF04055">
    <property type="entry name" value="Radical_SAM"/>
    <property type="match status" value="1"/>
</dbReference>
<evidence type="ECO:0000313" key="13">
    <source>
        <dbReference type="EMBL" id="CUH71553.1"/>
    </source>
</evidence>
<evidence type="ECO:0000313" key="15">
    <source>
        <dbReference type="Proteomes" id="UP000051887"/>
    </source>
</evidence>
<keyword evidence="6" id="KW-0479">Metal-binding</keyword>
<dbReference type="Proteomes" id="UP000051086">
    <property type="component" value="Unassembled WGS sequence"/>
</dbReference>